<dbReference type="GO" id="GO:0042813">
    <property type="term" value="F:Wnt receptor activity"/>
    <property type="evidence" value="ECO:0007669"/>
    <property type="project" value="TreeGrafter"/>
</dbReference>
<reference evidence="3 5" key="2">
    <citation type="journal article" date="2013" name="Nature">
        <title>Insights into bilaterian evolution from three spiralian genomes.</title>
        <authorList>
            <person name="Simakov O."/>
            <person name="Marletaz F."/>
            <person name="Cho S.J."/>
            <person name="Edsinger-Gonzales E."/>
            <person name="Havlak P."/>
            <person name="Hellsten U."/>
            <person name="Kuo D.H."/>
            <person name="Larsson T."/>
            <person name="Lv J."/>
            <person name="Arendt D."/>
            <person name="Savage R."/>
            <person name="Osoegawa K."/>
            <person name="de Jong P."/>
            <person name="Grimwood J."/>
            <person name="Chapman J.A."/>
            <person name="Shapiro H."/>
            <person name="Aerts A."/>
            <person name="Otillar R.P."/>
            <person name="Terry A.Y."/>
            <person name="Boore J.L."/>
            <person name="Grigoriev I.V."/>
            <person name="Lindberg D.R."/>
            <person name="Seaver E.C."/>
            <person name="Weisblat D.A."/>
            <person name="Putnam N.H."/>
            <person name="Rokhsar D.S."/>
        </authorList>
    </citation>
    <scope>NUCLEOTIDE SEQUENCE</scope>
    <source>
        <strain evidence="3 5">I ESC-2004</strain>
    </source>
</reference>
<proteinExistence type="predicted"/>
<gene>
    <name evidence="3" type="ORF">CAPTEDRAFT_212522</name>
</gene>
<dbReference type="STRING" id="283909.R7UVT2"/>
<keyword evidence="2" id="KW-0812">Transmembrane</keyword>
<dbReference type="InterPro" id="IPR011042">
    <property type="entry name" value="6-blade_b-propeller_TolB-like"/>
</dbReference>
<dbReference type="OrthoDB" id="6112079at2759"/>
<dbReference type="Gene3D" id="2.120.10.30">
    <property type="entry name" value="TolB, C-terminal domain"/>
    <property type="match status" value="1"/>
</dbReference>
<dbReference type="SUPFAM" id="SSF63825">
    <property type="entry name" value="YWTD domain"/>
    <property type="match status" value="1"/>
</dbReference>
<evidence type="ECO:0000256" key="1">
    <source>
        <dbReference type="PROSITE-ProRule" id="PRU00461"/>
    </source>
</evidence>
<sequence>LEKAINDENVYFLHQHRDFVGDIVVHPGLRKIFWIENGATQSIFSSNLDGSEIRTFISSNTGHPIKLHIDYSRNRLYWTDSAVNKVESINLDGSDRKTHLTATSPYGVAVFGDHMAWTTSKGLFRAFKEDSNAQSLLASVENLRDLKVFYDWETDCNATEATATAHTESTVTAPGVSTFDGHSTISPSVSGNSTEPPNLNIIAIAVGSAAGGLVLIVAVVAVSCRLARRKPRSKILNEASRYENVNRVQHDYPMPQRQVHQPTAKHNGTPARTANTFGVSAYGNSVYEIDDINAY</sequence>
<dbReference type="EnsemblMetazoa" id="CapteT212522">
    <property type="protein sequence ID" value="CapteP212522"/>
    <property type="gene ID" value="CapteG212522"/>
</dbReference>
<evidence type="ECO:0000313" key="3">
    <source>
        <dbReference type="EMBL" id="ELU10713.1"/>
    </source>
</evidence>
<dbReference type="InterPro" id="IPR000033">
    <property type="entry name" value="LDLR_classB_rpt"/>
</dbReference>
<keyword evidence="2" id="KW-1133">Transmembrane helix</keyword>
<dbReference type="Pfam" id="PF00058">
    <property type="entry name" value="Ldl_recept_b"/>
    <property type="match status" value="1"/>
</dbReference>
<evidence type="ECO:0000313" key="5">
    <source>
        <dbReference type="Proteomes" id="UP000014760"/>
    </source>
</evidence>
<reference evidence="5" key="1">
    <citation type="submission" date="2012-12" db="EMBL/GenBank/DDBJ databases">
        <authorList>
            <person name="Hellsten U."/>
            <person name="Grimwood J."/>
            <person name="Chapman J.A."/>
            <person name="Shapiro H."/>
            <person name="Aerts A."/>
            <person name="Otillar R.P."/>
            <person name="Terry A.Y."/>
            <person name="Boore J.L."/>
            <person name="Simakov O."/>
            <person name="Marletaz F."/>
            <person name="Cho S.-J."/>
            <person name="Edsinger-Gonzales E."/>
            <person name="Havlak P."/>
            <person name="Kuo D.-H."/>
            <person name="Larsson T."/>
            <person name="Lv J."/>
            <person name="Arendt D."/>
            <person name="Savage R."/>
            <person name="Osoegawa K."/>
            <person name="de Jong P."/>
            <person name="Lindberg D.R."/>
            <person name="Seaver E.C."/>
            <person name="Weisblat D.A."/>
            <person name="Putnam N.H."/>
            <person name="Grigoriev I.V."/>
            <person name="Rokhsar D.S."/>
        </authorList>
    </citation>
    <scope>NUCLEOTIDE SEQUENCE</scope>
    <source>
        <strain evidence="5">I ESC-2004</strain>
    </source>
</reference>
<keyword evidence="2" id="KW-0472">Membrane</keyword>
<dbReference type="GO" id="GO:0017147">
    <property type="term" value="F:Wnt-protein binding"/>
    <property type="evidence" value="ECO:0007669"/>
    <property type="project" value="TreeGrafter"/>
</dbReference>
<protein>
    <submittedName>
        <fullName evidence="3 4">Uncharacterized protein</fullName>
    </submittedName>
</protein>
<dbReference type="EMBL" id="KB297278">
    <property type="protein sequence ID" value="ELU10713.1"/>
    <property type="molecule type" value="Genomic_DNA"/>
</dbReference>
<dbReference type="SMART" id="SM00135">
    <property type="entry name" value="LY"/>
    <property type="match status" value="2"/>
</dbReference>
<name>R7UVT2_CAPTE</name>
<dbReference type="AlphaFoldDB" id="R7UVT2"/>
<accession>R7UVT2</accession>
<dbReference type="GO" id="GO:0060070">
    <property type="term" value="P:canonical Wnt signaling pathway"/>
    <property type="evidence" value="ECO:0007669"/>
    <property type="project" value="TreeGrafter"/>
</dbReference>
<reference evidence="4" key="3">
    <citation type="submission" date="2015-06" db="UniProtKB">
        <authorList>
            <consortium name="EnsemblMetazoa"/>
        </authorList>
    </citation>
    <scope>IDENTIFICATION</scope>
</reference>
<feature type="non-terminal residue" evidence="3">
    <location>
        <position position="1"/>
    </location>
</feature>
<feature type="repeat" description="LDL-receptor class B" evidence="1">
    <location>
        <begin position="30"/>
        <end position="73"/>
    </location>
</feature>
<dbReference type="PANTHER" id="PTHR46513:SF13">
    <property type="entry name" value="EGF-LIKE DOMAIN-CONTAINING PROTEIN"/>
    <property type="match status" value="1"/>
</dbReference>
<feature type="repeat" description="LDL-receptor class B" evidence="1">
    <location>
        <begin position="74"/>
        <end position="116"/>
    </location>
</feature>
<dbReference type="PROSITE" id="PS51120">
    <property type="entry name" value="LDLRB"/>
    <property type="match status" value="2"/>
</dbReference>
<dbReference type="Proteomes" id="UP000014760">
    <property type="component" value="Unassembled WGS sequence"/>
</dbReference>
<dbReference type="PANTHER" id="PTHR46513">
    <property type="entry name" value="VITELLOGENIN RECEPTOR-LIKE PROTEIN-RELATED-RELATED"/>
    <property type="match status" value="1"/>
</dbReference>
<dbReference type="InterPro" id="IPR050778">
    <property type="entry name" value="Cueball_EGF_LRP_Nidogen"/>
</dbReference>
<dbReference type="EMBL" id="AMQN01020510">
    <property type="status" value="NOT_ANNOTATED_CDS"/>
    <property type="molecule type" value="Genomic_DNA"/>
</dbReference>
<evidence type="ECO:0000313" key="4">
    <source>
        <dbReference type="EnsemblMetazoa" id="CapteP212522"/>
    </source>
</evidence>
<dbReference type="GO" id="GO:0005886">
    <property type="term" value="C:plasma membrane"/>
    <property type="evidence" value="ECO:0007669"/>
    <property type="project" value="TreeGrafter"/>
</dbReference>
<evidence type="ECO:0000256" key="2">
    <source>
        <dbReference type="SAM" id="Phobius"/>
    </source>
</evidence>
<dbReference type="HOGENOM" id="CLU_945161_0_0_1"/>
<organism evidence="3">
    <name type="scientific">Capitella teleta</name>
    <name type="common">Polychaete worm</name>
    <dbReference type="NCBI Taxonomy" id="283909"/>
    <lineage>
        <taxon>Eukaryota</taxon>
        <taxon>Metazoa</taxon>
        <taxon>Spiralia</taxon>
        <taxon>Lophotrochozoa</taxon>
        <taxon>Annelida</taxon>
        <taxon>Polychaeta</taxon>
        <taxon>Sedentaria</taxon>
        <taxon>Scolecida</taxon>
        <taxon>Capitellidae</taxon>
        <taxon>Capitella</taxon>
    </lineage>
</organism>
<feature type="transmembrane region" description="Helical" evidence="2">
    <location>
        <begin position="201"/>
        <end position="224"/>
    </location>
</feature>
<keyword evidence="5" id="KW-1185">Reference proteome</keyword>